<dbReference type="Proteomes" id="UP000075320">
    <property type="component" value="Unassembled WGS sequence"/>
</dbReference>
<feature type="region of interest" description="Disordered" evidence="1">
    <location>
        <begin position="40"/>
        <end position="68"/>
    </location>
</feature>
<keyword evidence="4" id="KW-1185">Reference proteome</keyword>
<keyword evidence="2" id="KW-1133">Transmembrane helix</keyword>
<name>A0A150WH34_BDEBC</name>
<reference evidence="3 4" key="1">
    <citation type="submission" date="2016-03" db="EMBL/GenBank/DDBJ databases">
        <authorList>
            <person name="Ploux O."/>
        </authorList>
    </citation>
    <scope>NUCLEOTIDE SEQUENCE [LARGE SCALE GENOMIC DNA]</scope>
    <source>
        <strain evidence="3 4">R0</strain>
    </source>
</reference>
<feature type="compositionally biased region" description="Polar residues" evidence="1">
    <location>
        <begin position="59"/>
        <end position="68"/>
    </location>
</feature>
<organism evidence="3 4">
    <name type="scientific">Bdellovibrio bacteriovorus</name>
    <dbReference type="NCBI Taxonomy" id="959"/>
    <lineage>
        <taxon>Bacteria</taxon>
        <taxon>Pseudomonadati</taxon>
        <taxon>Bdellovibrionota</taxon>
        <taxon>Bdellovibrionia</taxon>
        <taxon>Bdellovibrionales</taxon>
        <taxon>Pseudobdellovibrionaceae</taxon>
        <taxon>Bdellovibrio</taxon>
    </lineage>
</organism>
<keyword evidence="2" id="KW-0472">Membrane</keyword>
<protein>
    <submittedName>
        <fullName evidence="3">Uncharacterized protein</fullName>
    </submittedName>
</protein>
<proteinExistence type="predicted"/>
<dbReference type="AlphaFoldDB" id="A0A150WH34"/>
<evidence type="ECO:0000256" key="1">
    <source>
        <dbReference type="SAM" id="MobiDB-lite"/>
    </source>
</evidence>
<comment type="caution">
    <text evidence="3">The sequence shown here is derived from an EMBL/GenBank/DDBJ whole genome shotgun (WGS) entry which is preliminary data.</text>
</comment>
<keyword evidence="2" id="KW-0812">Transmembrane</keyword>
<evidence type="ECO:0000313" key="4">
    <source>
        <dbReference type="Proteomes" id="UP000075320"/>
    </source>
</evidence>
<sequence length="68" mass="7587">MNLILGMAFFFIIITLIFVAIAIFLPEWMGITGNHAKRIIAEQQEQKPEEQGAEEKDSASPTSSPKTH</sequence>
<gene>
    <name evidence="3" type="ORF">AZI86_16360</name>
</gene>
<feature type="transmembrane region" description="Helical" evidence="2">
    <location>
        <begin position="6"/>
        <end position="25"/>
    </location>
</feature>
<evidence type="ECO:0000256" key="2">
    <source>
        <dbReference type="SAM" id="Phobius"/>
    </source>
</evidence>
<dbReference type="RefSeq" id="WP_061836368.1">
    <property type="nucleotide sequence ID" value="NZ_LUKE01000005.1"/>
</dbReference>
<evidence type="ECO:0000313" key="3">
    <source>
        <dbReference type="EMBL" id="KYG62407.1"/>
    </source>
</evidence>
<dbReference type="EMBL" id="LUKE01000005">
    <property type="protein sequence ID" value="KYG62407.1"/>
    <property type="molecule type" value="Genomic_DNA"/>
</dbReference>
<feature type="compositionally biased region" description="Basic and acidic residues" evidence="1">
    <location>
        <begin position="44"/>
        <end position="58"/>
    </location>
</feature>
<accession>A0A150WH34</accession>